<name>A0A9P7JF50_9AGAM</name>
<organism evidence="1 2">
    <name type="scientific">Suillus subaureus</name>
    <dbReference type="NCBI Taxonomy" id="48587"/>
    <lineage>
        <taxon>Eukaryota</taxon>
        <taxon>Fungi</taxon>
        <taxon>Dikarya</taxon>
        <taxon>Basidiomycota</taxon>
        <taxon>Agaricomycotina</taxon>
        <taxon>Agaricomycetes</taxon>
        <taxon>Agaricomycetidae</taxon>
        <taxon>Boletales</taxon>
        <taxon>Suillineae</taxon>
        <taxon>Suillaceae</taxon>
        <taxon>Suillus</taxon>
    </lineage>
</organism>
<sequence>MLVLKAVWNARTQISDISQIIVAFSWIENLYLRLGGVLVKISSDGAFRLLVKHCDKFQRLQMMHDTTTFWGLLTCFPDFGFSRLLHQTLVSFRAHLKNSFSIRRELLMTHCACKASISFWRSLSQY</sequence>
<dbReference type="Proteomes" id="UP000807769">
    <property type="component" value="Unassembled WGS sequence"/>
</dbReference>
<dbReference type="EMBL" id="JABBWG010000009">
    <property type="protein sequence ID" value="KAG1819516.1"/>
    <property type="molecule type" value="Genomic_DNA"/>
</dbReference>
<reference evidence="1" key="1">
    <citation type="journal article" date="2020" name="New Phytol.">
        <title>Comparative genomics reveals dynamic genome evolution in host specialist ectomycorrhizal fungi.</title>
        <authorList>
            <person name="Lofgren L.A."/>
            <person name="Nguyen N.H."/>
            <person name="Vilgalys R."/>
            <person name="Ruytinx J."/>
            <person name="Liao H.L."/>
            <person name="Branco S."/>
            <person name="Kuo A."/>
            <person name="LaButti K."/>
            <person name="Lipzen A."/>
            <person name="Andreopoulos W."/>
            <person name="Pangilinan J."/>
            <person name="Riley R."/>
            <person name="Hundley H."/>
            <person name="Na H."/>
            <person name="Barry K."/>
            <person name="Grigoriev I.V."/>
            <person name="Stajich J.E."/>
            <person name="Kennedy P.G."/>
        </authorList>
    </citation>
    <scope>NUCLEOTIDE SEQUENCE</scope>
    <source>
        <strain evidence="1">MN1</strain>
    </source>
</reference>
<protein>
    <submittedName>
        <fullName evidence="1">Uncharacterized protein</fullName>
    </submittedName>
</protein>
<comment type="caution">
    <text evidence="1">The sequence shown here is derived from an EMBL/GenBank/DDBJ whole genome shotgun (WGS) entry which is preliminary data.</text>
</comment>
<accession>A0A9P7JF50</accession>
<dbReference type="GeneID" id="64629161"/>
<gene>
    <name evidence="1" type="ORF">BJ212DRAFT_1341365</name>
</gene>
<dbReference type="AlphaFoldDB" id="A0A9P7JF50"/>
<proteinExistence type="predicted"/>
<evidence type="ECO:0000313" key="2">
    <source>
        <dbReference type="Proteomes" id="UP000807769"/>
    </source>
</evidence>
<dbReference type="RefSeq" id="XP_041195051.1">
    <property type="nucleotide sequence ID" value="XM_041335144.1"/>
</dbReference>
<keyword evidence="2" id="KW-1185">Reference proteome</keyword>
<evidence type="ECO:0000313" key="1">
    <source>
        <dbReference type="EMBL" id="KAG1819516.1"/>
    </source>
</evidence>